<comment type="subcellular location">
    <subcellularLocation>
        <location evidence="1">Membrane</location>
        <topology evidence="1">Multi-pass membrane protein</topology>
    </subcellularLocation>
</comment>
<keyword evidence="5 6" id="KW-0472">Membrane</keyword>
<dbReference type="PROSITE" id="PS51751">
    <property type="entry name" value="EXPERA"/>
    <property type="match status" value="1"/>
</dbReference>
<dbReference type="PANTHER" id="PTHR14207:SF1">
    <property type="entry name" value="EMOPAMIL-BINDING PROTEIN-LIKE"/>
    <property type="match status" value="1"/>
</dbReference>
<feature type="transmembrane region" description="Helical" evidence="8">
    <location>
        <begin position="12"/>
        <end position="34"/>
    </location>
</feature>
<evidence type="ECO:0000256" key="1">
    <source>
        <dbReference type="ARBA" id="ARBA00004141"/>
    </source>
</evidence>
<evidence type="ECO:0000256" key="4">
    <source>
        <dbReference type="ARBA" id="ARBA00022989"/>
    </source>
</evidence>
<feature type="compositionally biased region" description="Acidic residues" evidence="7">
    <location>
        <begin position="243"/>
        <end position="260"/>
    </location>
</feature>
<feature type="transmembrane region" description="Helical" evidence="8">
    <location>
        <begin position="121"/>
        <end position="141"/>
    </location>
</feature>
<evidence type="ECO:0000256" key="3">
    <source>
        <dbReference type="ARBA" id="ARBA00022692"/>
    </source>
</evidence>
<keyword evidence="11" id="KW-1185">Reference proteome</keyword>
<dbReference type="InterPro" id="IPR033118">
    <property type="entry name" value="EXPERA"/>
</dbReference>
<proteinExistence type="inferred from homology"/>
<comment type="similarity">
    <text evidence="2">Belongs to the EBP family.</text>
</comment>
<evidence type="ECO:0000256" key="8">
    <source>
        <dbReference type="SAM" id="Phobius"/>
    </source>
</evidence>
<feature type="region of interest" description="Disordered" evidence="7">
    <location>
        <begin position="239"/>
        <end position="263"/>
    </location>
</feature>
<evidence type="ECO:0000256" key="7">
    <source>
        <dbReference type="SAM" id="MobiDB-lite"/>
    </source>
</evidence>
<evidence type="ECO:0000259" key="9">
    <source>
        <dbReference type="PROSITE" id="PS51751"/>
    </source>
</evidence>
<evidence type="ECO:0000313" key="11">
    <source>
        <dbReference type="Proteomes" id="UP001447188"/>
    </source>
</evidence>
<dbReference type="Proteomes" id="UP001447188">
    <property type="component" value="Unassembled WGS sequence"/>
</dbReference>
<organism evidence="10 11">
    <name type="scientific">Discina gigas</name>
    <dbReference type="NCBI Taxonomy" id="1032678"/>
    <lineage>
        <taxon>Eukaryota</taxon>
        <taxon>Fungi</taxon>
        <taxon>Dikarya</taxon>
        <taxon>Ascomycota</taxon>
        <taxon>Pezizomycotina</taxon>
        <taxon>Pezizomycetes</taxon>
        <taxon>Pezizales</taxon>
        <taxon>Discinaceae</taxon>
        <taxon>Discina</taxon>
    </lineage>
</organism>
<feature type="transmembrane region" description="Helical" evidence="8">
    <location>
        <begin position="153"/>
        <end position="171"/>
    </location>
</feature>
<feature type="transmembrane region" description="Helical" evidence="8">
    <location>
        <begin position="191"/>
        <end position="210"/>
    </location>
</feature>
<dbReference type="PANTHER" id="PTHR14207">
    <property type="entry name" value="STEROL ISOMERASE"/>
    <property type="match status" value="1"/>
</dbReference>
<keyword evidence="4 6" id="KW-1133">Transmembrane helix</keyword>
<keyword evidence="3 6" id="KW-0812">Transmembrane</keyword>
<evidence type="ECO:0000256" key="5">
    <source>
        <dbReference type="ARBA" id="ARBA00023136"/>
    </source>
</evidence>
<comment type="caution">
    <text evidence="10">The sequence shown here is derived from an EMBL/GenBank/DDBJ whole genome shotgun (WGS) entry which is preliminary data.</text>
</comment>
<dbReference type="InterPro" id="IPR007905">
    <property type="entry name" value="EBP"/>
</dbReference>
<evidence type="ECO:0000256" key="2">
    <source>
        <dbReference type="ARBA" id="ARBA00008337"/>
    </source>
</evidence>
<name>A0ABR3G5L5_9PEZI</name>
<evidence type="ECO:0000256" key="6">
    <source>
        <dbReference type="PROSITE-ProRule" id="PRU01087"/>
    </source>
</evidence>
<feature type="transmembrane region" description="Helical" evidence="8">
    <location>
        <begin position="46"/>
        <end position="69"/>
    </location>
</feature>
<gene>
    <name evidence="10" type="ORF">Q9L58_009889</name>
</gene>
<dbReference type="Pfam" id="PF05241">
    <property type="entry name" value="EBP"/>
    <property type="match status" value="1"/>
</dbReference>
<protein>
    <recommendedName>
        <fullName evidence="9">EXPERA domain-containing protein</fullName>
    </recommendedName>
</protein>
<feature type="domain" description="EXPERA" evidence="9">
    <location>
        <begin position="42"/>
        <end position="209"/>
    </location>
</feature>
<reference evidence="10 11" key="1">
    <citation type="submission" date="2024-02" db="EMBL/GenBank/DDBJ databases">
        <title>Discinaceae phylogenomics.</title>
        <authorList>
            <person name="Dirks A.C."/>
            <person name="James T.Y."/>
        </authorList>
    </citation>
    <scope>NUCLEOTIDE SEQUENCE [LARGE SCALE GENOMIC DNA]</scope>
    <source>
        <strain evidence="10 11">ACD0624</strain>
    </source>
</reference>
<accession>A0ABR3G5L5</accession>
<sequence length="324" mass="36455">MDSPPPLIDGVTIGSFFLVLVLLFLAYALSVFVLPHRTTTPKIRAIFIWHLFDSLIHFVFEGSFLYYSFFGSQATSQRGPTSHVLWGDAATVYGAAHSDAPLAKLWHEYAKADTRWGSADVGVVTLEVLTVVVGGPLALWICELVRRGDERMWFWIVVLATGELYGGYMTFMPEWLTGSHNLVTDNFMYKWIYLFFFNMLWVFIPVWLLYEAYHTFLPALKLQSMVGKVAGTASVLDGATFGEESEEEEEISDEESDEEGVSVGEVLEGKKIPSISPYVTLSQAWADGRVSFFALGITADDVRPEHMTEALEIQEFEEQEERLG</sequence>
<dbReference type="EMBL" id="JBBBZM010000275">
    <property type="protein sequence ID" value="KAL0631247.1"/>
    <property type="molecule type" value="Genomic_DNA"/>
</dbReference>
<evidence type="ECO:0000313" key="10">
    <source>
        <dbReference type="EMBL" id="KAL0631247.1"/>
    </source>
</evidence>